<reference evidence="2 3" key="1">
    <citation type="journal article" date="2018" name="BMC Genomics">
        <title>Genomic evidence for intraspecific hybridization in a clonal and extremely halotolerant yeast.</title>
        <authorList>
            <person name="Gostincar C."/>
            <person name="Stajich J.E."/>
            <person name="Zupancic J."/>
            <person name="Zalar P."/>
            <person name="Gunde-Cimerman N."/>
        </authorList>
    </citation>
    <scope>NUCLEOTIDE SEQUENCE [LARGE SCALE GENOMIC DNA]</scope>
    <source>
        <strain evidence="2 3">EXF-2788</strain>
    </source>
</reference>
<dbReference type="PANTHER" id="PTHR40624:SF1">
    <property type="entry name" value="BIOSYNTHESIS MONOOXYGENASE, PUTATIVE (AFU_ORTHOLOGUE AFUA_1G12025)-RELATED"/>
    <property type="match status" value="1"/>
</dbReference>
<protein>
    <recommendedName>
        <fullName evidence="1">ABM domain-containing protein</fullName>
    </recommendedName>
</protein>
<proteinExistence type="predicted"/>
<gene>
    <name evidence="2" type="ORF">D0861_05648</name>
</gene>
<dbReference type="PANTHER" id="PTHR40624">
    <property type="entry name" value="BIOSYNTHESIS MONOOXYGENASE, PUTATIVE (AFU_ORTHOLOGUE AFUA_1G12025)-RELATED"/>
    <property type="match status" value="1"/>
</dbReference>
<dbReference type="SUPFAM" id="SSF54909">
    <property type="entry name" value="Dimeric alpha+beta barrel"/>
    <property type="match status" value="1"/>
</dbReference>
<dbReference type="Proteomes" id="UP000268823">
    <property type="component" value="Unassembled WGS sequence"/>
</dbReference>
<dbReference type="EMBL" id="QWIR01000102">
    <property type="protein sequence ID" value="RMY86959.1"/>
    <property type="molecule type" value="Genomic_DNA"/>
</dbReference>
<evidence type="ECO:0000313" key="3">
    <source>
        <dbReference type="Proteomes" id="UP000268823"/>
    </source>
</evidence>
<dbReference type="AlphaFoldDB" id="A0A3M7FDQ2"/>
<sequence>MASKEFNVIAILSPKKGKTDIVLRQLNEVAEYVQKNEPGVLSYSINRSLRPSKDGEEEIIMLERYAGFSRPVLLKLLSFQDYSQLISRIWYRYKDQAALKEHGSSQTFTAFNKKLAEQDLMRAPMVLKMVGEQGGFRSRL</sequence>
<name>A0A3M7FDQ2_HORWE</name>
<dbReference type="Pfam" id="PF03992">
    <property type="entry name" value="ABM"/>
    <property type="match status" value="1"/>
</dbReference>
<comment type="caution">
    <text evidence="2">The sequence shown here is derived from an EMBL/GenBank/DDBJ whole genome shotgun (WGS) entry which is preliminary data.</text>
</comment>
<evidence type="ECO:0000313" key="2">
    <source>
        <dbReference type="EMBL" id="RMY86959.1"/>
    </source>
</evidence>
<dbReference type="OrthoDB" id="10011777at2759"/>
<feature type="domain" description="ABM" evidence="1">
    <location>
        <begin position="8"/>
        <end position="65"/>
    </location>
</feature>
<dbReference type="InterPro" id="IPR011008">
    <property type="entry name" value="Dimeric_a/b-barrel"/>
</dbReference>
<dbReference type="Gene3D" id="3.30.70.100">
    <property type="match status" value="1"/>
</dbReference>
<organism evidence="2 3">
    <name type="scientific">Hortaea werneckii</name>
    <name type="common">Black yeast</name>
    <name type="synonym">Cladosporium werneckii</name>
    <dbReference type="NCBI Taxonomy" id="91943"/>
    <lineage>
        <taxon>Eukaryota</taxon>
        <taxon>Fungi</taxon>
        <taxon>Dikarya</taxon>
        <taxon>Ascomycota</taxon>
        <taxon>Pezizomycotina</taxon>
        <taxon>Dothideomycetes</taxon>
        <taxon>Dothideomycetidae</taxon>
        <taxon>Mycosphaerellales</taxon>
        <taxon>Teratosphaeriaceae</taxon>
        <taxon>Hortaea</taxon>
    </lineage>
</organism>
<dbReference type="InterPro" id="IPR007138">
    <property type="entry name" value="ABM_dom"/>
</dbReference>
<evidence type="ECO:0000259" key="1">
    <source>
        <dbReference type="Pfam" id="PF03992"/>
    </source>
</evidence>
<accession>A0A3M7FDQ2</accession>